<dbReference type="InterPro" id="IPR004107">
    <property type="entry name" value="Integrase_SAM-like_N"/>
</dbReference>
<feature type="domain" description="Tyr recombinase" evidence="10">
    <location>
        <begin position="110"/>
        <end position="304"/>
    </location>
</feature>
<evidence type="ECO:0000259" key="11">
    <source>
        <dbReference type="PROSITE" id="PS51900"/>
    </source>
</evidence>
<dbReference type="Proteomes" id="UP000286594">
    <property type="component" value="Unassembled WGS sequence"/>
</dbReference>
<dbReference type="InterPro" id="IPR013762">
    <property type="entry name" value="Integrase-like_cat_sf"/>
</dbReference>
<feature type="active site" evidence="9">
    <location>
        <position position="177"/>
    </location>
</feature>
<dbReference type="PANTHER" id="PTHR30349:SF90">
    <property type="entry name" value="TYROSINE RECOMBINASE XERD"/>
    <property type="match status" value="1"/>
</dbReference>
<feature type="domain" description="Core-binding (CB)" evidence="11">
    <location>
        <begin position="4"/>
        <end position="89"/>
    </location>
</feature>
<dbReference type="OrthoDB" id="9801717at2"/>
<dbReference type="CDD" id="cd00798">
    <property type="entry name" value="INT_XerDC_C"/>
    <property type="match status" value="1"/>
</dbReference>
<dbReference type="SUPFAM" id="SSF56349">
    <property type="entry name" value="DNA breaking-rejoining enzymes"/>
    <property type="match status" value="1"/>
</dbReference>
<evidence type="ECO:0000256" key="5">
    <source>
        <dbReference type="ARBA" id="ARBA00022908"/>
    </source>
</evidence>
<evidence type="ECO:0000256" key="1">
    <source>
        <dbReference type="ARBA" id="ARBA00004496"/>
    </source>
</evidence>
<protein>
    <recommendedName>
        <fullName evidence="9">Tyrosine recombinase XerC</fullName>
    </recommendedName>
</protein>
<dbReference type="NCBIfam" id="NF001399">
    <property type="entry name" value="PRK00283.1"/>
    <property type="match status" value="1"/>
</dbReference>
<evidence type="ECO:0000313" key="13">
    <source>
        <dbReference type="Proteomes" id="UP000286594"/>
    </source>
</evidence>
<evidence type="ECO:0000313" key="12">
    <source>
        <dbReference type="EMBL" id="RWR52319.1"/>
    </source>
</evidence>
<comment type="subunit">
    <text evidence="9">Forms a cyclic heterotetrameric complex composed of two molecules of XerC and two molecules of XerD.</text>
</comment>
<dbReference type="InterPro" id="IPR010998">
    <property type="entry name" value="Integrase_recombinase_N"/>
</dbReference>
<comment type="similarity">
    <text evidence="9">Belongs to the 'phage' integrase family. XerC subfamily.</text>
</comment>
<dbReference type="GO" id="GO:0007059">
    <property type="term" value="P:chromosome segregation"/>
    <property type="evidence" value="ECO:0007669"/>
    <property type="project" value="UniProtKB-UniRule"/>
</dbReference>
<dbReference type="GO" id="GO:0003677">
    <property type="term" value="F:DNA binding"/>
    <property type="evidence" value="ECO:0007669"/>
    <property type="project" value="UniProtKB-UniRule"/>
</dbReference>
<evidence type="ECO:0000256" key="7">
    <source>
        <dbReference type="ARBA" id="ARBA00023172"/>
    </source>
</evidence>
<gene>
    <name evidence="9" type="primary">xerC</name>
    <name evidence="12" type="ORF">EOW65_01690</name>
</gene>
<sequence length="316" mass="34595">MSAPPNARWIATFLEAQAAEAGAARNTILSYGRDLNDFLGFVEARELAFATLGRETVEEYLVRCEAEGLAKSTRARRLSAIRQLFRFAYEEGWRADNPTLRITGPGKAQRLPKTLSLEEVEALLEAARDQGQSLSEQIRNRCLMELLYATGMRVSELVSLPVAAARGNPAMLLIRGKGGKERMVPLSPPAREALSAWLKTRDTAEEEARLSRRVPPSRFLFPSSAKEGHLTRQGFHGLLKDIAVAAGVSPARVTPHVLRHAFATHLLQGGADLRAIQMLLGHADLSTTEIYTHVLDERLKELVLGHHPLAGSPGGS</sequence>
<dbReference type="InterPro" id="IPR044068">
    <property type="entry name" value="CB"/>
</dbReference>
<comment type="subcellular location">
    <subcellularLocation>
        <location evidence="1 9">Cytoplasm</location>
    </subcellularLocation>
</comment>
<dbReference type="Gene3D" id="1.10.150.130">
    <property type="match status" value="1"/>
</dbReference>
<dbReference type="EMBL" id="SAVB01000002">
    <property type="protein sequence ID" value="RWR52319.1"/>
    <property type="molecule type" value="Genomic_DNA"/>
</dbReference>
<dbReference type="PROSITE" id="PS51898">
    <property type="entry name" value="TYR_RECOMBINASE"/>
    <property type="match status" value="1"/>
</dbReference>
<dbReference type="InterPro" id="IPR050090">
    <property type="entry name" value="Tyrosine_recombinase_XerCD"/>
</dbReference>
<comment type="function">
    <text evidence="9">Site-specific tyrosine recombinase, which acts by catalyzing the cutting and rejoining of the recombining DNA molecules. The XerC-XerD complex is essential to convert dimers of the bacterial chromosome into monomers to permit their segregation at cell division. It also contributes to the segregational stability of plasmids.</text>
</comment>
<feature type="active site" description="O-(3'-phospho-DNA)-tyrosine intermediate" evidence="9">
    <location>
        <position position="291"/>
    </location>
</feature>
<dbReference type="InterPro" id="IPR023009">
    <property type="entry name" value="Tyrosine_recombinase_XerC/XerD"/>
</dbReference>
<keyword evidence="4 9" id="KW-0159">Chromosome partition</keyword>
<keyword evidence="13" id="KW-1185">Reference proteome</keyword>
<feature type="active site" evidence="9">
    <location>
        <position position="282"/>
    </location>
</feature>
<evidence type="ECO:0000256" key="4">
    <source>
        <dbReference type="ARBA" id="ARBA00022829"/>
    </source>
</evidence>
<keyword evidence="7 9" id="KW-0233">DNA recombination</keyword>
<evidence type="ECO:0000259" key="10">
    <source>
        <dbReference type="PROSITE" id="PS51898"/>
    </source>
</evidence>
<comment type="caution">
    <text evidence="12">The sequence shown here is derived from an EMBL/GenBank/DDBJ whole genome shotgun (WGS) entry which is preliminary data.</text>
</comment>
<dbReference type="PROSITE" id="PS51900">
    <property type="entry name" value="CB"/>
    <property type="match status" value="1"/>
</dbReference>
<accession>A0A443LT23</accession>
<evidence type="ECO:0000256" key="2">
    <source>
        <dbReference type="ARBA" id="ARBA00022490"/>
    </source>
</evidence>
<keyword evidence="2 9" id="KW-0963">Cytoplasm</keyword>
<dbReference type="Gene3D" id="1.10.443.10">
    <property type="entry name" value="Intergrase catalytic core"/>
    <property type="match status" value="1"/>
</dbReference>
<dbReference type="PANTHER" id="PTHR30349">
    <property type="entry name" value="PHAGE INTEGRASE-RELATED"/>
    <property type="match status" value="1"/>
</dbReference>
<keyword evidence="3 9" id="KW-0132">Cell division</keyword>
<reference evidence="12 13" key="1">
    <citation type="submission" date="2019-01" db="EMBL/GenBank/DDBJ databases">
        <title>Sinorhodobacter populi sp. nov. isolated from the symptomatic bark tissue of Populus euramericana canker.</title>
        <authorList>
            <person name="Xu G."/>
        </authorList>
    </citation>
    <scope>NUCLEOTIDE SEQUENCE [LARGE SCALE GENOMIC DNA]</scope>
    <source>
        <strain evidence="12 13">CCTCC AB2012026</strain>
    </source>
</reference>
<evidence type="ECO:0000256" key="3">
    <source>
        <dbReference type="ARBA" id="ARBA00022618"/>
    </source>
</evidence>
<proteinExistence type="inferred from homology"/>
<evidence type="ECO:0000256" key="9">
    <source>
        <dbReference type="HAMAP-Rule" id="MF_01808"/>
    </source>
</evidence>
<dbReference type="RefSeq" id="WP_128147286.1">
    <property type="nucleotide sequence ID" value="NZ_SAVB01000002.1"/>
</dbReference>
<dbReference type="InterPro" id="IPR011010">
    <property type="entry name" value="DNA_brk_join_enz"/>
</dbReference>
<dbReference type="InterPro" id="IPR002104">
    <property type="entry name" value="Integrase_catalytic"/>
</dbReference>
<dbReference type="GO" id="GO:0006313">
    <property type="term" value="P:DNA transposition"/>
    <property type="evidence" value="ECO:0007669"/>
    <property type="project" value="UniProtKB-UniRule"/>
</dbReference>
<feature type="active site" evidence="9">
    <location>
        <position position="259"/>
    </location>
</feature>
<organism evidence="12 13">
    <name type="scientific">Paenirhodobacter ferrireducens</name>
    <dbReference type="NCBI Taxonomy" id="1215032"/>
    <lineage>
        <taxon>Bacteria</taxon>
        <taxon>Pseudomonadati</taxon>
        <taxon>Pseudomonadota</taxon>
        <taxon>Alphaproteobacteria</taxon>
        <taxon>Rhodobacterales</taxon>
        <taxon>Rhodobacter group</taxon>
        <taxon>Paenirhodobacter</taxon>
    </lineage>
</organism>
<dbReference type="GO" id="GO:0051301">
    <property type="term" value="P:cell division"/>
    <property type="evidence" value="ECO:0007669"/>
    <property type="project" value="UniProtKB-KW"/>
</dbReference>
<dbReference type="Pfam" id="PF02899">
    <property type="entry name" value="Phage_int_SAM_1"/>
    <property type="match status" value="1"/>
</dbReference>
<evidence type="ECO:0000256" key="8">
    <source>
        <dbReference type="ARBA" id="ARBA00023306"/>
    </source>
</evidence>
<dbReference type="GO" id="GO:0005737">
    <property type="term" value="C:cytoplasm"/>
    <property type="evidence" value="ECO:0007669"/>
    <property type="project" value="UniProtKB-SubCell"/>
</dbReference>
<feature type="active site" evidence="9">
    <location>
        <position position="256"/>
    </location>
</feature>
<keyword evidence="8 9" id="KW-0131">Cell cycle</keyword>
<dbReference type="AlphaFoldDB" id="A0A443LT23"/>
<dbReference type="Pfam" id="PF00589">
    <property type="entry name" value="Phage_integrase"/>
    <property type="match status" value="1"/>
</dbReference>
<evidence type="ECO:0000256" key="6">
    <source>
        <dbReference type="ARBA" id="ARBA00023125"/>
    </source>
</evidence>
<name>A0A443LT23_9RHOB</name>
<keyword evidence="6 9" id="KW-0238">DNA-binding</keyword>
<keyword evidence="5 9" id="KW-0229">DNA integration</keyword>
<dbReference type="GO" id="GO:0009037">
    <property type="term" value="F:tyrosine-based site-specific recombinase activity"/>
    <property type="evidence" value="ECO:0007669"/>
    <property type="project" value="UniProtKB-UniRule"/>
</dbReference>
<dbReference type="HAMAP" id="MF_01808">
    <property type="entry name" value="Recomb_XerC_XerD"/>
    <property type="match status" value="1"/>
</dbReference>
<feature type="active site" evidence="9">
    <location>
        <position position="153"/>
    </location>
</feature>